<name>A0A951UGZ5_9NOST</name>
<reference evidence="2" key="2">
    <citation type="journal article" date="2022" name="Microbiol. Resour. Announc.">
        <title>Metagenome Sequencing to Explore Phylogenomics of Terrestrial Cyanobacteria.</title>
        <authorList>
            <person name="Ward R.D."/>
            <person name="Stajich J.E."/>
            <person name="Johansen J.R."/>
            <person name="Huntemann M."/>
            <person name="Clum A."/>
            <person name="Foster B."/>
            <person name="Foster B."/>
            <person name="Roux S."/>
            <person name="Palaniappan K."/>
            <person name="Varghese N."/>
            <person name="Mukherjee S."/>
            <person name="Reddy T.B.K."/>
            <person name="Daum C."/>
            <person name="Copeland A."/>
            <person name="Chen I.A."/>
            <person name="Ivanova N.N."/>
            <person name="Kyrpides N.C."/>
            <person name="Shapiro N."/>
            <person name="Eloe-Fadrosh E.A."/>
            <person name="Pietrasiak N."/>
        </authorList>
    </citation>
    <scope>NUCLEOTIDE SEQUENCE</scope>
    <source>
        <strain evidence="2">JT2-VF2</strain>
    </source>
</reference>
<dbReference type="Proteomes" id="UP000715781">
    <property type="component" value="Unassembled WGS sequence"/>
</dbReference>
<dbReference type="InterPro" id="IPR026820">
    <property type="entry name" value="VioB/RebD_dom"/>
</dbReference>
<accession>A0A951UGZ5</accession>
<feature type="domain" description="Iminophenyl-pyruvate dimer synthase" evidence="1">
    <location>
        <begin position="18"/>
        <end position="251"/>
    </location>
</feature>
<comment type="caution">
    <text evidence="2">The sequence shown here is derived from an EMBL/GenBank/DDBJ whole genome shotgun (WGS) entry which is preliminary data.</text>
</comment>
<dbReference type="Gene3D" id="1.20.1260.10">
    <property type="match status" value="1"/>
</dbReference>
<reference evidence="2" key="1">
    <citation type="submission" date="2021-05" db="EMBL/GenBank/DDBJ databases">
        <authorList>
            <person name="Pietrasiak N."/>
            <person name="Ward R."/>
            <person name="Stajich J.E."/>
            <person name="Kurbessoian T."/>
        </authorList>
    </citation>
    <scope>NUCLEOTIDE SEQUENCE</scope>
    <source>
        <strain evidence="2">JT2-VF2</strain>
    </source>
</reference>
<organism evidence="2 3">
    <name type="scientific">Mojavia pulchra JT2-VF2</name>
    <dbReference type="NCBI Taxonomy" id="287848"/>
    <lineage>
        <taxon>Bacteria</taxon>
        <taxon>Bacillati</taxon>
        <taxon>Cyanobacteriota</taxon>
        <taxon>Cyanophyceae</taxon>
        <taxon>Nostocales</taxon>
        <taxon>Nostocaceae</taxon>
    </lineage>
</organism>
<evidence type="ECO:0000313" key="3">
    <source>
        <dbReference type="Proteomes" id="UP000715781"/>
    </source>
</evidence>
<dbReference type="AlphaFoldDB" id="A0A951UGZ5"/>
<evidence type="ECO:0000259" key="1">
    <source>
        <dbReference type="Pfam" id="PF12902"/>
    </source>
</evidence>
<gene>
    <name evidence="2" type="ORF">KME32_17515</name>
</gene>
<evidence type="ECO:0000313" key="2">
    <source>
        <dbReference type="EMBL" id="MBW4562908.1"/>
    </source>
</evidence>
<dbReference type="InterPro" id="IPR012347">
    <property type="entry name" value="Ferritin-like"/>
</dbReference>
<dbReference type="Pfam" id="PF12902">
    <property type="entry name" value="Ferritin-like"/>
    <property type="match status" value="1"/>
</dbReference>
<protein>
    <submittedName>
        <fullName evidence="2">Ferritin-like protein</fullName>
    </submittedName>
</protein>
<proteinExistence type="predicted"/>
<sequence>MIEIKEEITTAEEIIVALKDAVELEMSLMLQYLYAAYSIPNLVSGQEYVKRGIWKPEHLKFMCGDGEERMNQGIRGVILRIAREEMIHFLMANNLLMAVGGSFHTCTPDFSKLSKFYPLGVEMALEPFSENCVKRFIYFEWPSYYQDRTVPGHSNNGKTTYSSVSQLYQKIRIALVNNPELILVEKNKTGGEHHLFLNKKTNTHHPNYQCQVDDLDSALFTIDLITEQGEGANAQVEVFEDSHFHKFQKIHHYLQEFNLQGDWFHAYPTLRNPSIARRPGTNQVLNEETAEVMQIFNGCFEISMQMMVQHFGKRPTESLRMSRLMNTSLEIMAVLLRPLAILLMTLESGIPGRTAGPSFELSQPIQYIPYDKTAQKLLVYKFEKLYAKAQKLKVVPDTIQELLQFFIGFTQNID</sequence>
<dbReference type="EMBL" id="JAHHHN010000009">
    <property type="protein sequence ID" value="MBW4562908.1"/>
    <property type="molecule type" value="Genomic_DNA"/>
</dbReference>